<evidence type="ECO:0000313" key="4">
    <source>
        <dbReference type="Proteomes" id="UP000466442"/>
    </source>
</evidence>
<reference evidence="3" key="1">
    <citation type="journal article" date="2021" name="Mol. Ecol. Resour.">
        <title>Apolygus lucorum genome provides insights into omnivorousness and mesophyll feeding.</title>
        <authorList>
            <person name="Liu Y."/>
            <person name="Liu H."/>
            <person name="Wang H."/>
            <person name="Huang T."/>
            <person name="Liu B."/>
            <person name="Yang B."/>
            <person name="Yin L."/>
            <person name="Li B."/>
            <person name="Zhang Y."/>
            <person name="Zhang S."/>
            <person name="Jiang F."/>
            <person name="Zhang X."/>
            <person name="Ren Y."/>
            <person name="Wang B."/>
            <person name="Wang S."/>
            <person name="Lu Y."/>
            <person name="Wu K."/>
            <person name="Fan W."/>
            <person name="Wang G."/>
        </authorList>
    </citation>
    <scope>NUCLEOTIDE SEQUENCE</scope>
    <source>
        <strain evidence="3">12Hb</strain>
    </source>
</reference>
<name>A0A8S9XW54_APOLU</name>
<gene>
    <name evidence="3" type="ORF">GE061_013076</name>
</gene>
<protein>
    <recommendedName>
        <fullName evidence="5">Endonuclease/exonuclease/phosphatase domain-containing protein</fullName>
    </recommendedName>
</protein>
<proteinExistence type="predicted"/>
<dbReference type="InterPro" id="IPR036691">
    <property type="entry name" value="Endo/exonu/phosph_ase_sf"/>
</dbReference>
<evidence type="ECO:0000313" key="3">
    <source>
        <dbReference type="EMBL" id="KAF6212551.1"/>
    </source>
</evidence>
<feature type="chain" id="PRO_5035852536" description="Endonuclease/exonuclease/phosphatase domain-containing protein" evidence="2">
    <location>
        <begin position="20"/>
        <end position="463"/>
    </location>
</feature>
<keyword evidence="2" id="KW-0732">Signal</keyword>
<evidence type="ECO:0000256" key="1">
    <source>
        <dbReference type="SAM" id="MobiDB-lite"/>
    </source>
</evidence>
<evidence type="ECO:0000256" key="2">
    <source>
        <dbReference type="SAM" id="SignalP"/>
    </source>
</evidence>
<comment type="caution">
    <text evidence="3">The sequence shown here is derived from an EMBL/GenBank/DDBJ whole genome shotgun (WGS) entry which is preliminary data.</text>
</comment>
<dbReference type="SUPFAM" id="SSF56219">
    <property type="entry name" value="DNase I-like"/>
    <property type="match status" value="1"/>
</dbReference>
<feature type="region of interest" description="Disordered" evidence="1">
    <location>
        <begin position="25"/>
        <end position="98"/>
    </location>
</feature>
<dbReference type="Proteomes" id="UP000466442">
    <property type="component" value="Unassembled WGS sequence"/>
</dbReference>
<evidence type="ECO:0008006" key="5">
    <source>
        <dbReference type="Google" id="ProtNLM"/>
    </source>
</evidence>
<feature type="signal peptide" evidence="2">
    <location>
        <begin position="1"/>
        <end position="19"/>
    </location>
</feature>
<organism evidence="3 4">
    <name type="scientific">Apolygus lucorum</name>
    <name type="common">Small green plant bug</name>
    <name type="synonym">Lygocoris lucorum</name>
    <dbReference type="NCBI Taxonomy" id="248454"/>
    <lineage>
        <taxon>Eukaryota</taxon>
        <taxon>Metazoa</taxon>
        <taxon>Ecdysozoa</taxon>
        <taxon>Arthropoda</taxon>
        <taxon>Hexapoda</taxon>
        <taxon>Insecta</taxon>
        <taxon>Pterygota</taxon>
        <taxon>Neoptera</taxon>
        <taxon>Paraneoptera</taxon>
        <taxon>Hemiptera</taxon>
        <taxon>Heteroptera</taxon>
        <taxon>Panheteroptera</taxon>
        <taxon>Cimicomorpha</taxon>
        <taxon>Miridae</taxon>
        <taxon>Mirini</taxon>
        <taxon>Apolygus</taxon>
    </lineage>
</organism>
<feature type="compositionally biased region" description="Gly residues" evidence="1">
    <location>
        <begin position="81"/>
        <end position="93"/>
    </location>
</feature>
<dbReference type="AlphaFoldDB" id="A0A8S9XW54"/>
<keyword evidence="4" id="KW-1185">Reference proteome</keyword>
<dbReference type="Gene3D" id="3.60.10.10">
    <property type="entry name" value="Endonuclease/exonuclease/phosphatase"/>
    <property type="match status" value="1"/>
</dbReference>
<accession>A0A8S9XW54</accession>
<dbReference type="OrthoDB" id="6629108at2759"/>
<dbReference type="EMBL" id="WIXP02000004">
    <property type="protein sequence ID" value="KAF6212551.1"/>
    <property type="molecule type" value="Genomic_DNA"/>
</dbReference>
<sequence>MKTASVQLVLLAVFAVATTLITTENADGAPGEGLQNGGAPISRTVLSEGDTKESVQKNLLRETSSPLIDRRHRRSAPPRGYGSGGGFSTGGGHRPGETHVMEQGIQLYENMFVDYDVKWITANKASHFGRASGGVVMGIRRGLGNVNFVRIDGLDLIAIRSEGYVLHLVPIYLNCDHWEEDFGEVSDFITDHMEMNLILAGDCNVRVAAEQDLRDLDGADLGCFSLTRSSRDSVLNTRGSKFLDFCADNGLVILNGRSKSDSSGSFTFVSRQGASVNDLVCVSLSALSSIVDFEVRSETFSDHMPIVFDVKSVAAADNSTSLLPRLRWLPKQAREYRQGLRELANDLVDFDDLDGVTSKIVNGIRELSAPRRGSTLVKKQLWFDWECEKSRRRLMKLLGLWRKSESEEVRNALDVLIDMNSDADISVDIFIEPPNPAELSDDDSGNEENEIRELSGICHVIDC</sequence>